<accession>A0A9D1DHJ9</accession>
<dbReference type="PANTHER" id="PTHR43056:SF10">
    <property type="entry name" value="COCE_NOND FAMILY, PUTATIVE (AFU_ORTHOLOGUE AFUA_7G00600)-RELATED"/>
    <property type="match status" value="1"/>
</dbReference>
<dbReference type="Gene3D" id="1.10.3020.10">
    <property type="entry name" value="alpha-amino acid ester hydrolase ( Helical cap domain)"/>
    <property type="match status" value="1"/>
</dbReference>
<organism evidence="3 4">
    <name type="scientific">Candidatus Avoscillospira avicola</name>
    <dbReference type="NCBI Taxonomy" id="2840706"/>
    <lineage>
        <taxon>Bacteria</taxon>
        <taxon>Bacillati</taxon>
        <taxon>Bacillota</taxon>
        <taxon>Clostridia</taxon>
        <taxon>Eubacteriales</taxon>
        <taxon>Oscillospiraceae</taxon>
        <taxon>Oscillospiraceae incertae sedis</taxon>
        <taxon>Candidatus Avoscillospira</taxon>
    </lineage>
</organism>
<feature type="domain" description="Xaa-Pro dipeptidyl-peptidase C-terminal" evidence="2">
    <location>
        <begin position="324"/>
        <end position="569"/>
    </location>
</feature>
<dbReference type="Pfam" id="PF08530">
    <property type="entry name" value="PepX_C"/>
    <property type="match status" value="1"/>
</dbReference>
<dbReference type="PANTHER" id="PTHR43056">
    <property type="entry name" value="PEPTIDASE S9 PROLYL OLIGOPEPTIDASE"/>
    <property type="match status" value="1"/>
</dbReference>
<dbReference type="InterPro" id="IPR013736">
    <property type="entry name" value="Xaa-Pro_dipept_C"/>
</dbReference>
<evidence type="ECO:0000259" key="2">
    <source>
        <dbReference type="SMART" id="SM00939"/>
    </source>
</evidence>
<dbReference type="InterPro" id="IPR050585">
    <property type="entry name" value="Xaa-Pro_dipeptidyl-ppase/CocE"/>
</dbReference>
<dbReference type="EMBL" id="DVHE01000046">
    <property type="protein sequence ID" value="HIR50741.1"/>
    <property type="molecule type" value="Genomic_DNA"/>
</dbReference>
<dbReference type="AlphaFoldDB" id="A0A9D1DHJ9"/>
<sequence length="577" mass="64351">MEQKITVWYDVETPMRDGVVLRANVYGPADDRPYPAVLLRFPYLKDSFEYKWGRLNPLPLARAGYRVVVQDCRGTGASQGEMDFDGPCQARDGYDTVEWIAAQPWCDGGVGMYGLSYYGFTQLLTAEAQPPHLKAICPWQQTGLYKYSGGFTTGSLHLMWLLERARDRLYSPEAAWSEEQRETLRRTVEGYLGKFGQVVAYVPEGENPAAKIEGLPFLEDYLRRIREYDDPACPAREGRPIDFSKFQVPCFFLGGWYDDTSKNGPLENWIALGRTEAGRKLREKSRLLMGPWNHGEAMPDTVGWRSFGAQAGYPMGRSITEQLLRFFNWHLKGLDDGISQEPPVTLFFMGENRWEQAPAWPLPDTATKALYLSSSGRAATEPEDGRLLLQPETEPGQDTYISDPANPVPARAPGISSECQDQSPIEARADVAVYTSEPLTAPLAAAGPVKAVLYVSSSCPDTDFACKLTEVFPDGRSLNITDGAVRVSYGNTWERKLLTPGEIRPVEVLLGNTLNVFQPGSRIRLTVAGSMFPKFDRNHHLADRIGTSADMVPAEDTIHHGGAYLSRLELQVLERKS</sequence>
<evidence type="ECO:0000313" key="3">
    <source>
        <dbReference type="EMBL" id="HIR50741.1"/>
    </source>
</evidence>
<proteinExistence type="predicted"/>
<dbReference type="Proteomes" id="UP000824239">
    <property type="component" value="Unassembled WGS sequence"/>
</dbReference>
<keyword evidence="1 3" id="KW-0378">Hydrolase</keyword>
<dbReference type="NCBIfam" id="TIGR00976">
    <property type="entry name" value="CocE_NonD"/>
    <property type="match status" value="1"/>
</dbReference>
<reference evidence="3" key="2">
    <citation type="journal article" date="2021" name="PeerJ">
        <title>Extensive microbial diversity within the chicken gut microbiome revealed by metagenomics and culture.</title>
        <authorList>
            <person name="Gilroy R."/>
            <person name="Ravi A."/>
            <person name="Getino M."/>
            <person name="Pursley I."/>
            <person name="Horton D.L."/>
            <person name="Alikhan N.F."/>
            <person name="Baker D."/>
            <person name="Gharbi K."/>
            <person name="Hall N."/>
            <person name="Watson M."/>
            <person name="Adriaenssens E.M."/>
            <person name="Foster-Nyarko E."/>
            <person name="Jarju S."/>
            <person name="Secka A."/>
            <person name="Antonio M."/>
            <person name="Oren A."/>
            <person name="Chaudhuri R.R."/>
            <person name="La Ragione R."/>
            <person name="Hildebrand F."/>
            <person name="Pallen M.J."/>
        </authorList>
    </citation>
    <scope>NUCLEOTIDE SEQUENCE</scope>
    <source>
        <strain evidence="3">ChiBcec15-4380</strain>
    </source>
</reference>
<reference evidence="3" key="1">
    <citation type="submission" date="2020-10" db="EMBL/GenBank/DDBJ databases">
        <authorList>
            <person name="Gilroy R."/>
        </authorList>
    </citation>
    <scope>NUCLEOTIDE SEQUENCE</scope>
    <source>
        <strain evidence="3">ChiBcec15-4380</strain>
    </source>
</reference>
<dbReference type="SUPFAM" id="SSF49785">
    <property type="entry name" value="Galactose-binding domain-like"/>
    <property type="match status" value="1"/>
</dbReference>
<evidence type="ECO:0000256" key="1">
    <source>
        <dbReference type="ARBA" id="ARBA00022801"/>
    </source>
</evidence>
<dbReference type="InterPro" id="IPR008979">
    <property type="entry name" value="Galactose-bd-like_sf"/>
</dbReference>
<comment type="caution">
    <text evidence="3">The sequence shown here is derived from an EMBL/GenBank/DDBJ whole genome shotgun (WGS) entry which is preliminary data.</text>
</comment>
<protein>
    <submittedName>
        <fullName evidence="3">CocE/NonD family hydrolase</fullName>
    </submittedName>
</protein>
<dbReference type="InterPro" id="IPR029058">
    <property type="entry name" value="AB_hydrolase_fold"/>
</dbReference>
<evidence type="ECO:0000313" key="4">
    <source>
        <dbReference type="Proteomes" id="UP000824239"/>
    </source>
</evidence>
<dbReference type="SUPFAM" id="SSF53474">
    <property type="entry name" value="alpha/beta-Hydrolases"/>
    <property type="match status" value="1"/>
</dbReference>
<dbReference type="Gene3D" id="3.40.50.1820">
    <property type="entry name" value="alpha/beta hydrolase"/>
    <property type="match status" value="1"/>
</dbReference>
<dbReference type="Pfam" id="PF02129">
    <property type="entry name" value="Peptidase_S15"/>
    <property type="match status" value="1"/>
</dbReference>
<name>A0A9D1DHJ9_9FIRM</name>
<dbReference type="InterPro" id="IPR000383">
    <property type="entry name" value="Xaa-Pro-like_dom"/>
</dbReference>
<dbReference type="Gene3D" id="2.60.120.260">
    <property type="entry name" value="Galactose-binding domain-like"/>
    <property type="match status" value="1"/>
</dbReference>
<dbReference type="InterPro" id="IPR005674">
    <property type="entry name" value="CocE/Ser_esterase"/>
</dbReference>
<dbReference type="GO" id="GO:0008239">
    <property type="term" value="F:dipeptidyl-peptidase activity"/>
    <property type="evidence" value="ECO:0007669"/>
    <property type="project" value="InterPro"/>
</dbReference>
<dbReference type="SMART" id="SM00939">
    <property type="entry name" value="PepX_C"/>
    <property type="match status" value="1"/>
</dbReference>
<gene>
    <name evidence="3" type="ORF">IAA53_05580</name>
</gene>